<dbReference type="Pfam" id="PF02597">
    <property type="entry name" value="ThiS"/>
    <property type="match status" value="1"/>
</dbReference>
<dbReference type="EMBL" id="QNSB01000003">
    <property type="protein sequence ID" value="RBP72872.1"/>
    <property type="molecule type" value="Genomic_DNA"/>
</dbReference>
<dbReference type="Gene3D" id="3.10.20.30">
    <property type="match status" value="1"/>
</dbReference>
<accession>A0A366IKD5</accession>
<keyword evidence="2" id="KW-1185">Reference proteome</keyword>
<evidence type="ECO:0000313" key="2">
    <source>
        <dbReference type="Proteomes" id="UP000253509"/>
    </source>
</evidence>
<proteinExistence type="predicted"/>
<dbReference type="AlphaFoldDB" id="A0A366IKD5"/>
<dbReference type="InterPro" id="IPR010035">
    <property type="entry name" value="Thi_S"/>
</dbReference>
<protein>
    <submittedName>
        <fullName evidence="1">Sulfur carrier protein</fullName>
    </submittedName>
</protein>
<gene>
    <name evidence="1" type="ORF">DFO65_103163</name>
</gene>
<reference evidence="1 2" key="1">
    <citation type="submission" date="2018-06" db="EMBL/GenBank/DDBJ databases">
        <title>Freshwater and sediment microbial communities from various areas in North America, analyzing microbe dynamics in response to fracking.</title>
        <authorList>
            <person name="Lamendella R."/>
        </authorList>
    </citation>
    <scope>NUCLEOTIDE SEQUENCE [LARGE SCALE GENOMIC DNA]</scope>
    <source>
        <strain evidence="1 2">3b_TX</strain>
    </source>
</reference>
<dbReference type="InterPro" id="IPR003749">
    <property type="entry name" value="ThiS/MoaD-like"/>
</dbReference>
<comment type="caution">
    <text evidence="1">The sequence shown here is derived from an EMBL/GenBank/DDBJ whole genome shotgun (WGS) entry which is preliminary data.</text>
</comment>
<dbReference type="RefSeq" id="WP_113903356.1">
    <property type="nucleotide sequence ID" value="NZ_QNSB01000003.1"/>
</dbReference>
<sequence>MTAPITITLNGEHRKLATATTALDLVSTLTDKELGRDGTPVDGSRLGIAVAIDGEVVRRGRWSESVLADGATVDVVTAVQGG</sequence>
<dbReference type="Proteomes" id="UP000253509">
    <property type="component" value="Unassembled WGS sequence"/>
</dbReference>
<dbReference type="NCBIfam" id="TIGR01683">
    <property type="entry name" value="thiS"/>
    <property type="match status" value="1"/>
</dbReference>
<dbReference type="CDD" id="cd00565">
    <property type="entry name" value="Ubl_ThiS"/>
    <property type="match status" value="1"/>
</dbReference>
<dbReference type="InterPro" id="IPR016155">
    <property type="entry name" value="Mopterin_synth/thiamin_S_b"/>
</dbReference>
<dbReference type="InterPro" id="IPR012675">
    <property type="entry name" value="Beta-grasp_dom_sf"/>
</dbReference>
<evidence type="ECO:0000313" key="1">
    <source>
        <dbReference type="EMBL" id="RBP72872.1"/>
    </source>
</evidence>
<organism evidence="1 2">
    <name type="scientific">Brevibacterium celere</name>
    <dbReference type="NCBI Taxonomy" id="225845"/>
    <lineage>
        <taxon>Bacteria</taxon>
        <taxon>Bacillati</taxon>
        <taxon>Actinomycetota</taxon>
        <taxon>Actinomycetes</taxon>
        <taxon>Micrococcales</taxon>
        <taxon>Brevibacteriaceae</taxon>
        <taxon>Brevibacterium</taxon>
    </lineage>
</organism>
<dbReference type="SUPFAM" id="SSF54285">
    <property type="entry name" value="MoaD/ThiS"/>
    <property type="match status" value="1"/>
</dbReference>
<name>A0A366IKD5_9MICO</name>